<dbReference type="NCBIfam" id="TIGR01552">
    <property type="entry name" value="phd_fam"/>
    <property type="match status" value="1"/>
</dbReference>
<dbReference type="AlphaFoldDB" id="A0A023DAM9"/>
<dbReference type="SUPFAM" id="SSF143120">
    <property type="entry name" value="YefM-like"/>
    <property type="match status" value="1"/>
</dbReference>
<comment type="function">
    <text evidence="2">Antitoxin component of a type II toxin-antitoxin (TA) system.</text>
</comment>
<proteinExistence type="inferred from homology"/>
<dbReference type="InterPro" id="IPR006442">
    <property type="entry name" value="Antitoxin_Phd/YefM"/>
</dbReference>
<accession>A0A023DAM9</accession>
<evidence type="ECO:0000313" key="3">
    <source>
        <dbReference type="EMBL" id="GAJ30790.1"/>
    </source>
</evidence>
<reference evidence="4" key="1">
    <citation type="journal article" date="2014" name="FEMS Microbiol. Lett.">
        <title>Draft Genomic DNA Sequence of the Facultatively Methylotrophic Bacterium Acidomonas methanolica type strain MB58.</title>
        <authorList>
            <person name="Higashiura N."/>
            <person name="Hadano H."/>
            <person name="Hirakawa H."/>
            <person name="Matsutani M."/>
            <person name="Takabe S."/>
            <person name="Matsushita K."/>
            <person name="Azuma Y."/>
        </authorList>
    </citation>
    <scope>NUCLEOTIDE SEQUENCE [LARGE SCALE GENOMIC DNA]</scope>
    <source>
        <strain evidence="4">MB58</strain>
    </source>
</reference>
<protein>
    <recommendedName>
        <fullName evidence="2">Antitoxin</fullName>
    </recommendedName>
</protein>
<comment type="caution">
    <text evidence="3">The sequence shown here is derived from an EMBL/GenBank/DDBJ whole genome shotgun (WGS) entry which is preliminary data.</text>
</comment>
<sequence length="86" mass="9633">MAHLSISSAEFQKGFGRYREAALREPVTITNHGRDSLVLMGVEEYRRLKRCERRVMGLDDFSETDIAAIAASEAPAEASAFDDERL</sequence>
<organism evidence="3 4">
    <name type="scientific">Acidomonas methanolica NBRC 104435</name>
    <dbReference type="NCBI Taxonomy" id="1231351"/>
    <lineage>
        <taxon>Bacteria</taxon>
        <taxon>Pseudomonadati</taxon>
        <taxon>Pseudomonadota</taxon>
        <taxon>Alphaproteobacteria</taxon>
        <taxon>Acetobacterales</taxon>
        <taxon>Acetobacteraceae</taxon>
        <taxon>Acidomonas</taxon>
    </lineage>
</organism>
<dbReference type="Proteomes" id="UP000019760">
    <property type="component" value="Unassembled WGS sequence"/>
</dbReference>
<dbReference type="EMBL" id="BAND01000317">
    <property type="protein sequence ID" value="GAJ30790.1"/>
    <property type="molecule type" value="Genomic_DNA"/>
</dbReference>
<dbReference type="InterPro" id="IPR036165">
    <property type="entry name" value="YefM-like_sf"/>
</dbReference>
<dbReference type="OrthoDB" id="165038at2"/>
<reference evidence="3 4" key="2">
    <citation type="journal article" date="2014" name="FEMS Microbiol. Lett.">
        <title>Draft genomic DNA sequence of the facultatively methylotrophic bacterium Acidomonas methanolica type strain MB58.</title>
        <authorList>
            <person name="Higashiura N."/>
            <person name="Hadano H."/>
            <person name="Hirakawa H."/>
            <person name="Matsutani M."/>
            <person name="Takabe S."/>
            <person name="Matsushita K."/>
            <person name="Azuma Y."/>
        </authorList>
    </citation>
    <scope>NUCLEOTIDE SEQUENCE [LARGE SCALE GENOMIC DNA]</scope>
    <source>
        <strain evidence="3 4">MB58</strain>
    </source>
</reference>
<name>A0A023DAM9_ACIMT</name>
<comment type="similarity">
    <text evidence="1 2">Belongs to the phD/YefM antitoxin family.</text>
</comment>
<dbReference type="RefSeq" id="WP_042062591.1">
    <property type="nucleotide sequence ID" value="NZ_BAND01000317.1"/>
</dbReference>
<dbReference type="Pfam" id="PF02604">
    <property type="entry name" value="PhdYeFM_antitox"/>
    <property type="match status" value="1"/>
</dbReference>
<gene>
    <name evidence="3" type="ORF">Amme_376_002</name>
</gene>
<keyword evidence="4" id="KW-1185">Reference proteome</keyword>
<evidence type="ECO:0000256" key="2">
    <source>
        <dbReference type="RuleBase" id="RU362080"/>
    </source>
</evidence>
<evidence type="ECO:0000313" key="4">
    <source>
        <dbReference type="Proteomes" id="UP000019760"/>
    </source>
</evidence>
<dbReference type="Gene3D" id="3.40.1620.10">
    <property type="entry name" value="YefM-like domain"/>
    <property type="match status" value="1"/>
</dbReference>
<evidence type="ECO:0000256" key="1">
    <source>
        <dbReference type="ARBA" id="ARBA00009981"/>
    </source>
</evidence>